<dbReference type="Pfam" id="PF00656">
    <property type="entry name" value="Peptidase_C14"/>
    <property type="match status" value="1"/>
</dbReference>
<dbReference type="Proteomes" id="UP000650524">
    <property type="component" value="Unassembled WGS sequence"/>
</dbReference>
<evidence type="ECO:0000259" key="4">
    <source>
        <dbReference type="Pfam" id="PF03781"/>
    </source>
</evidence>
<dbReference type="InterPro" id="IPR016187">
    <property type="entry name" value="CTDL_fold"/>
</dbReference>
<dbReference type="InterPro" id="IPR029030">
    <property type="entry name" value="Caspase-like_dom_sf"/>
</dbReference>
<dbReference type="Pfam" id="PF08308">
    <property type="entry name" value="PEGA"/>
    <property type="match status" value="2"/>
</dbReference>
<gene>
    <name evidence="6" type="ORF">H8E19_08780</name>
</gene>
<dbReference type="PANTHER" id="PTHR23150:SF19">
    <property type="entry name" value="FORMYLGLYCINE-GENERATING ENZYME"/>
    <property type="match status" value="1"/>
</dbReference>
<dbReference type="InterPro" id="IPR051043">
    <property type="entry name" value="Sulfatase_Mod_Factor_Kinase"/>
</dbReference>
<sequence>MKKTLFCSVVLLGLSLWTAAGAWNDGNRAIKVVTDLSHDSGKLGTYRALIIGINDYKDKRIPDLKTAINDARSMAKLLGEKYGFQVKLMLGKKATKRGIYNALRSLAASAKPEESVLIYYAGHGDLDRQYNDGWWIPVDAEAGNPITYLDNVQVQKAMRNMKARHVLLISDSCYSGTLFGKGREIPRVITDKYYLNLYNEKSRWGMTSGNKTPVSDEGTRGHSVFAYQLLKELAKNEKPYVSTQEIYTRIAPIVGNNSEQTPLCRPIRNTGDQGGEFIFVASSGATVVKPSPEASHTTLSVSANITGARVLVDGRRIGETPLSDVAVSPGEHRIRVEKQGYDPYKKRIRLESGRSMSLYVDLSAAGGRKGRLFVETKPDDANVKILNIGPRFYQGMELDPGRYNVEVSASGYKTKKRWIDLSAGEDESISVRLEAVAAERPGSKFVNNLGMEFVYIKPGSFMMGSPSGESGRENDERQHRVTLTKGFYMQTTEVTQGQWTEVMGTRPWSGKDYTQENANNPAVYVSWDNCREFIRLLNQKEGGSKYRLPTEAEWEYAARAGSTTRFCFGDSDSQLGDYAWYRKNADGVGNKYAHGVRAKKPNAWGLYDMHGNVWEWCQDWKGDYPSGAVTDPTGPSSGSDRVLRGGSWVFSAWDCRSADRYRNSPGDGSDSLGFRLARRAGGSE</sequence>
<dbReference type="EMBL" id="JACNJD010000212">
    <property type="protein sequence ID" value="MBC8177486.1"/>
    <property type="molecule type" value="Genomic_DNA"/>
</dbReference>
<keyword evidence="2" id="KW-0732">Signal</keyword>
<reference evidence="6 7" key="1">
    <citation type="submission" date="2020-08" db="EMBL/GenBank/DDBJ databases">
        <title>Bridging the membrane lipid divide: bacteria of the FCB group superphylum have the potential to synthesize archaeal ether lipids.</title>
        <authorList>
            <person name="Villanueva L."/>
            <person name="Von Meijenfeldt F.A.B."/>
            <person name="Westbye A.B."/>
            <person name="Yadav S."/>
            <person name="Hopmans E.C."/>
            <person name="Dutilh B.E."/>
            <person name="Sinninghe Damste J.S."/>
        </authorList>
    </citation>
    <scope>NUCLEOTIDE SEQUENCE [LARGE SCALE GENOMIC DNA]</scope>
    <source>
        <strain evidence="6">NIOZ-UU27</strain>
    </source>
</reference>
<dbReference type="Pfam" id="PF03781">
    <property type="entry name" value="FGE-sulfatase"/>
    <property type="match status" value="1"/>
</dbReference>
<dbReference type="InterPro" id="IPR005532">
    <property type="entry name" value="SUMF_dom"/>
</dbReference>
<evidence type="ECO:0000313" key="6">
    <source>
        <dbReference type="EMBL" id="MBC8177486.1"/>
    </source>
</evidence>
<evidence type="ECO:0000259" key="3">
    <source>
        <dbReference type="Pfam" id="PF00656"/>
    </source>
</evidence>
<proteinExistence type="predicted"/>
<evidence type="ECO:0000313" key="7">
    <source>
        <dbReference type="Proteomes" id="UP000650524"/>
    </source>
</evidence>
<dbReference type="Gene3D" id="3.90.1580.10">
    <property type="entry name" value="paralog of FGE (formylglycine-generating enzyme)"/>
    <property type="match status" value="1"/>
</dbReference>
<accession>A0A8J6T7X0</accession>
<dbReference type="InterPro" id="IPR013229">
    <property type="entry name" value="PEGA"/>
</dbReference>
<dbReference type="Gene3D" id="3.40.50.1460">
    <property type="match status" value="1"/>
</dbReference>
<dbReference type="GO" id="GO:0004197">
    <property type="term" value="F:cysteine-type endopeptidase activity"/>
    <property type="evidence" value="ECO:0007669"/>
    <property type="project" value="InterPro"/>
</dbReference>
<comment type="caution">
    <text evidence="6">The sequence shown here is derived from an EMBL/GenBank/DDBJ whole genome shotgun (WGS) entry which is preliminary data.</text>
</comment>
<dbReference type="PANTHER" id="PTHR23150">
    <property type="entry name" value="SULFATASE MODIFYING FACTOR 1, 2"/>
    <property type="match status" value="1"/>
</dbReference>
<evidence type="ECO:0000259" key="5">
    <source>
        <dbReference type="Pfam" id="PF08308"/>
    </source>
</evidence>
<dbReference type="AlphaFoldDB" id="A0A8J6T7X0"/>
<dbReference type="GO" id="GO:0120147">
    <property type="term" value="F:formylglycine-generating oxidase activity"/>
    <property type="evidence" value="ECO:0007669"/>
    <property type="project" value="TreeGrafter"/>
</dbReference>
<feature type="chain" id="PRO_5035161286" evidence="2">
    <location>
        <begin position="23"/>
        <end position="684"/>
    </location>
</feature>
<dbReference type="SUPFAM" id="SSF52129">
    <property type="entry name" value="Caspase-like"/>
    <property type="match status" value="1"/>
</dbReference>
<feature type="domain" description="Peptidase C14 caspase" evidence="3">
    <location>
        <begin position="47"/>
        <end position="263"/>
    </location>
</feature>
<dbReference type="GO" id="GO:0006508">
    <property type="term" value="P:proteolysis"/>
    <property type="evidence" value="ECO:0007669"/>
    <property type="project" value="InterPro"/>
</dbReference>
<dbReference type="SUPFAM" id="SSF56436">
    <property type="entry name" value="C-type lectin-like"/>
    <property type="match status" value="1"/>
</dbReference>
<feature type="domain" description="Sulfatase-modifying factor enzyme-like" evidence="4">
    <location>
        <begin position="452"/>
        <end position="678"/>
    </location>
</feature>
<dbReference type="InterPro" id="IPR011600">
    <property type="entry name" value="Pept_C14_caspase"/>
</dbReference>
<feature type="region of interest" description="Disordered" evidence="1">
    <location>
        <begin position="663"/>
        <end position="684"/>
    </location>
</feature>
<organism evidence="6 7">
    <name type="scientific">Candidatus Desulfacyla euxinica</name>
    <dbReference type="NCBI Taxonomy" id="2841693"/>
    <lineage>
        <taxon>Bacteria</taxon>
        <taxon>Deltaproteobacteria</taxon>
        <taxon>Candidatus Desulfacyla</taxon>
    </lineage>
</organism>
<evidence type="ECO:0000256" key="2">
    <source>
        <dbReference type="SAM" id="SignalP"/>
    </source>
</evidence>
<name>A0A8J6T7X0_9DELT</name>
<feature type="signal peptide" evidence="2">
    <location>
        <begin position="1"/>
        <end position="22"/>
    </location>
</feature>
<protein>
    <submittedName>
        <fullName evidence="6">SUMF1/EgtB/PvdO family nonheme iron enzyme</fullName>
    </submittedName>
</protein>
<feature type="domain" description="PEGA" evidence="5">
    <location>
        <begin position="370"/>
        <end position="435"/>
    </location>
</feature>
<evidence type="ECO:0000256" key="1">
    <source>
        <dbReference type="SAM" id="MobiDB-lite"/>
    </source>
</evidence>
<feature type="domain" description="PEGA" evidence="5">
    <location>
        <begin position="297"/>
        <end position="362"/>
    </location>
</feature>
<dbReference type="InterPro" id="IPR042095">
    <property type="entry name" value="SUMF_sf"/>
</dbReference>